<dbReference type="PATRIC" id="fig|46429.4.peg.1451"/>
<dbReference type="Proteomes" id="UP000028411">
    <property type="component" value="Unassembled WGS sequence"/>
</dbReference>
<feature type="transmembrane region" description="Helical" evidence="1">
    <location>
        <begin position="7"/>
        <end position="30"/>
    </location>
</feature>
<evidence type="ECO:0000256" key="1">
    <source>
        <dbReference type="SAM" id="Phobius"/>
    </source>
</evidence>
<protein>
    <submittedName>
        <fullName evidence="2">Uncharacterized protein</fullName>
    </submittedName>
</protein>
<name>A0A081RG75_SPHCR</name>
<keyword evidence="1" id="KW-1133">Transmembrane helix</keyword>
<comment type="caution">
    <text evidence="2">The sequence shown here is derived from an EMBL/GenBank/DDBJ whole genome shotgun (WGS) entry which is preliminary data.</text>
</comment>
<reference evidence="2 3" key="1">
    <citation type="submission" date="2014-02" db="EMBL/GenBank/DDBJ databases">
        <title>Whole genome sequence of Sphingobium chlorophenolicum NBRC 16172.</title>
        <authorList>
            <person name="Gan H.M."/>
            <person name="Gan H.Y."/>
            <person name="Chew T.H."/>
            <person name="Savka M.A."/>
        </authorList>
    </citation>
    <scope>NUCLEOTIDE SEQUENCE [LARGE SCALE GENOMIC DNA]</scope>
    <source>
        <strain evidence="2 3">NBRC 16172</strain>
    </source>
</reference>
<accession>A0A081RG75</accession>
<dbReference type="OrthoDB" id="7477440at2"/>
<keyword evidence="1" id="KW-0812">Transmembrane</keyword>
<evidence type="ECO:0000313" key="3">
    <source>
        <dbReference type="Proteomes" id="UP000028411"/>
    </source>
</evidence>
<dbReference type="AlphaFoldDB" id="A0A081RG75"/>
<dbReference type="RefSeq" id="WP_037449419.1">
    <property type="nucleotide sequence ID" value="NZ_JFHR01000012.1"/>
</dbReference>
<keyword evidence="1" id="KW-0472">Membrane</keyword>
<proteinExistence type="predicted"/>
<sequence>MKRLFDALFSVTHLWIAFFAVWFGMAFVAMEATGLVQPDYRRLLFGVILAYWGQVTVQLGFFRRRKARQ</sequence>
<gene>
    <name evidence="2" type="ORF">BV95_01486</name>
</gene>
<dbReference type="EMBL" id="JFHR01000012">
    <property type="protein sequence ID" value="KEQ54198.1"/>
    <property type="molecule type" value="Genomic_DNA"/>
</dbReference>
<evidence type="ECO:0000313" key="2">
    <source>
        <dbReference type="EMBL" id="KEQ54198.1"/>
    </source>
</evidence>
<organism evidence="2 3">
    <name type="scientific">Sphingobium chlorophenolicum</name>
    <dbReference type="NCBI Taxonomy" id="46429"/>
    <lineage>
        <taxon>Bacteria</taxon>
        <taxon>Pseudomonadati</taxon>
        <taxon>Pseudomonadota</taxon>
        <taxon>Alphaproteobacteria</taxon>
        <taxon>Sphingomonadales</taxon>
        <taxon>Sphingomonadaceae</taxon>
        <taxon>Sphingobium</taxon>
    </lineage>
</organism>
<feature type="transmembrane region" description="Helical" evidence="1">
    <location>
        <begin position="42"/>
        <end position="62"/>
    </location>
</feature>